<evidence type="ECO:0000256" key="2">
    <source>
        <dbReference type="ARBA" id="ARBA00022448"/>
    </source>
</evidence>
<evidence type="ECO:0000256" key="1">
    <source>
        <dbReference type="ARBA" id="ARBA00004141"/>
    </source>
</evidence>
<keyword evidence="7" id="KW-0868">Chloride</keyword>
<dbReference type="GO" id="GO:0005886">
    <property type="term" value="C:plasma membrane"/>
    <property type="evidence" value="ECO:0007669"/>
    <property type="project" value="TreeGrafter"/>
</dbReference>
<dbReference type="GO" id="GO:0005769">
    <property type="term" value="C:early endosome"/>
    <property type="evidence" value="ECO:0007669"/>
    <property type="project" value="TreeGrafter"/>
</dbReference>
<dbReference type="Proteomes" id="UP001174909">
    <property type="component" value="Unassembled WGS sequence"/>
</dbReference>
<keyword evidence="2" id="KW-0813">Transport</keyword>
<protein>
    <submittedName>
        <fullName evidence="10">H(+)/Cl(-) exchange transporter 3</fullName>
    </submittedName>
</protein>
<dbReference type="GO" id="GO:0005794">
    <property type="term" value="C:Golgi apparatus"/>
    <property type="evidence" value="ECO:0007669"/>
    <property type="project" value="TreeGrafter"/>
</dbReference>
<feature type="transmembrane region" description="Helical" evidence="9">
    <location>
        <begin position="286"/>
        <end position="307"/>
    </location>
</feature>
<evidence type="ECO:0000256" key="6">
    <source>
        <dbReference type="ARBA" id="ARBA00023136"/>
    </source>
</evidence>
<comment type="caution">
    <text evidence="10">The sequence shown here is derived from an EMBL/GenBank/DDBJ whole genome shotgun (WGS) entry which is preliminary data.</text>
</comment>
<reference evidence="10" key="1">
    <citation type="submission" date="2023-03" db="EMBL/GenBank/DDBJ databases">
        <authorList>
            <person name="Steffen K."/>
            <person name="Cardenas P."/>
        </authorList>
    </citation>
    <scope>NUCLEOTIDE SEQUENCE</scope>
</reference>
<dbReference type="InterPro" id="IPR001807">
    <property type="entry name" value="ClC"/>
</dbReference>
<evidence type="ECO:0000256" key="9">
    <source>
        <dbReference type="SAM" id="Phobius"/>
    </source>
</evidence>
<evidence type="ECO:0000256" key="4">
    <source>
        <dbReference type="ARBA" id="ARBA00022989"/>
    </source>
</evidence>
<dbReference type="Pfam" id="PF00654">
    <property type="entry name" value="Voltage_CLC"/>
    <property type="match status" value="1"/>
</dbReference>
<keyword evidence="11" id="KW-1185">Reference proteome</keyword>
<evidence type="ECO:0000256" key="7">
    <source>
        <dbReference type="ARBA" id="ARBA00023214"/>
    </source>
</evidence>
<feature type="transmembrane region" description="Helical" evidence="9">
    <location>
        <begin position="156"/>
        <end position="176"/>
    </location>
</feature>
<evidence type="ECO:0000313" key="10">
    <source>
        <dbReference type="EMBL" id="CAI8043434.1"/>
    </source>
</evidence>
<proteinExistence type="predicted"/>
<keyword evidence="5" id="KW-0406">Ion transport</keyword>
<comment type="subcellular location">
    <subcellularLocation>
        <location evidence="1">Membrane</location>
        <topology evidence="1">Multi-pass membrane protein</topology>
    </subcellularLocation>
</comment>
<feature type="transmembrane region" description="Helical" evidence="9">
    <location>
        <begin position="379"/>
        <end position="400"/>
    </location>
</feature>
<sequence length="569" mass="63524">MIRTTKLMEDYSSDEEPPLSPTYGSVGRTTASRRQRNGTINADTPFEQKTVNLDDSDVDMLTVSGGSDPHASSLNRATSSRQPIVHFEGSVREPIGPRDIRDIEYSPRVNEKKYYDDFHTIDWVRDRNRDRLRHKRLNRDGRLSWRGCTLKMWDAGSGWLIVFLVGVSSGLLAGMIDVATEWMSDLKEGWCPSAGYYNRESCCWINNETNLNMIEEHCSLWHTWGAYAGVSGDVNEYVVDYIIYVSAAVVFAGLAGLFVTTLAPYAAGSGIPEVKTILSGFIIRGYLGAWTLLVKSLGMVLAVGAGLTLGKEGPLVHVACCCGNLFTRLFPKYYNNEAKKREVLSAAAAAGVSVAFGAPVGGVLFSLEEISYYFPHKVMWRAFFAALTAAFTLQLMNPYFSGHLVLFYANYDHQWHLFEFIPFILLGIFGGLYGAMFIKLNLLWVKFKRRKFNRFPIPLFEVLLVALLTGIIAFPNPYTRTNASEIIRTLFSQCGPEDNNDLCHYNTSAVNPLHHTTTRGPWRECGEPCGKLDSPCSPRPSSAFSLSGSRCRLDCSFRPCLLGHVWAGY</sequence>
<keyword evidence="6 9" id="KW-0472">Membrane</keyword>
<evidence type="ECO:0000256" key="8">
    <source>
        <dbReference type="SAM" id="MobiDB-lite"/>
    </source>
</evidence>
<evidence type="ECO:0000256" key="5">
    <source>
        <dbReference type="ARBA" id="ARBA00023065"/>
    </source>
</evidence>
<dbReference type="Gene3D" id="1.10.3080.10">
    <property type="entry name" value="Clc chloride channel"/>
    <property type="match status" value="1"/>
</dbReference>
<dbReference type="PANTHER" id="PTHR45711:SF6">
    <property type="entry name" value="CHLORIDE CHANNEL PROTEIN"/>
    <property type="match status" value="1"/>
</dbReference>
<feature type="transmembrane region" description="Helical" evidence="9">
    <location>
        <begin position="455"/>
        <end position="474"/>
    </location>
</feature>
<keyword evidence="3 9" id="KW-0812">Transmembrane</keyword>
<organism evidence="10 11">
    <name type="scientific">Geodia barretti</name>
    <name type="common">Barrett's horny sponge</name>
    <dbReference type="NCBI Taxonomy" id="519541"/>
    <lineage>
        <taxon>Eukaryota</taxon>
        <taxon>Metazoa</taxon>
        <taxon>Porifera</taxon>
        <taxon>Demospongiae</taxon>
        <taxon>Heteroscleromorpha</taxon>
        <taxon>Tetractinellida</taxon>
        <taxon>Astrophorina</taxon>
        <taxon>Geodiidae</taxon>
        <taxon>Geodia</taxon>
    </lineage>
</organism>
<dbReference type="GO" id="GO:0005247">
    <property type="term" value="F:voltage-gated chloride channel activity"/>
    <property type="evidence" value="ECO:0007669"/>
    <property type="project" value="TreeGrafter"/>
</dbReference>
<feature type="transmembrane region" description="Helical" evidence="9">
    <location>
        <begin position="420"/>
        <end position="443"/>
    </location>
</feature>
<dbReference type="PANTHER" id="PTHR45711">
    <property type="entry name" value="CHLORIDE CHANNEL PROTEIN"/>
    <property type="match status" value="1"/>
</dbReference>
<feature type="region of interest" description="Disordered" evidence="8">
    <location>
        <begin position="1"/>
        <end position="44"/>
    </location>
</feature>
<feature type="transmembrane region" description="Helical" evidence="9">
    <location>
        <begin position="241"/>
        <end position="265"/>
    </location>
</feature>
<evidence type="ECO:0000313" key="11">
    <source>
        <dbReference type="Proteomes" id="UP001174909"/>
    </source>
</evidence>
<dbReference type="InterPro" id="IPR014743">
    <property type="entry name" value="Cl-channel_core"/>
</dbReference>
<dbReference type="PRINTS" id="PR00762">
    <property type="entry name" value="CLCHANNEL"/>
</dbReference>
<name>A0AA35X427_GEOBA</name>
<dbReference type="AlphaFoldDB" id="A0AA35X427"/>
<dbReference type="SUPFAM" id="SSF81340">
    <property type="entry name" value="Clc chloride channel"/>
    <property type="match status" value="1"/>
</dbReference>
<accession>A0AA35X427</accession>
<feature type="transmembrane region" description="Helical" evidence="9">
    <location>
        <begin position="343"/>
        <end position="367"/>
    </location>
</feature>
<dbReference type="EMBL" id="CASHTH010003326">
    <property type="protein sequence ID" value="CAI8043434.1"/>
    <property type="molecule type" value="Genomic_DNA"/>
</dbReference>
<keyword evidence="4 9" id="KW-1133">Transmembrane helix</keyword>
<gene>
    <name evidence="10" type="ORF">GBAR_LOCUS24086</name>
</gene>
<evidence type="ECO:0000256" key="3">
    <source>
        <dbReference type="ARBA" id="ARBA00022692"/>
    </source>
</evidence>